<protein>
    <submittedName>
        <fullName evidence="1">Uncharacterized protein</fullName>
    </submittedName>
</protein>
<evidence type="ECO:0000313" key="1">
    <source>
        <dbReference type="EMBL" id="KUO22065.1"/>
    </source>
</evidence>
<dbReference type="RefSeq" id="WP_067016969.1">
    <property type="nucleotide sequence ID" value="NZ_KQ949076.1"/>
</dbReference>
<proteinExistence type="predicted"/>
<name>A0A101V3Z8_9ACTN</name>
<dbReference type="AlphaFoldDB" id="A0A101V3Z8"/>
<evidence type="ECO:0000313" key="2">
    <source>
        <dbReference type="Proteomes" id="UP000053260"/>
    </source>
</evidence>
<comment type="caution">
    <text evidence="1">The sequence shown here is derived from an EMBL/GenBank/DDBJ whole genome shotgun (WGS) entry which is preliminary data.</text>
</comment>
<dbReference type="Proteomes" id="UP000053260">
    <property type="component" value="Unassembled WGS sequence"/>
</dbReference>
<accession>A0A101V3Z8</accession>
<sequence length="143" mass="15689">MILLRRPTAEASKILRLQVTTPEAELVAMPLPRPMAAERAAEGSHHRRQLATAVAAEAKYHHHRLSTTQEAEISVIRLRRLAEEAETPPILLRRLATEAASTIPLGPRAETPGILLRPRVATAAATPLILIHRLTTAMVEEEA</sequence>
<reference evidence="1 2" key="1">
    <citation type="submission" date="2015-10" db="EMBL/GenBank/DDBJ databases">
        <title>Draft genome sequence of Streptomyces sp. RV15, isolated from a marine sponge.</title>
        <authorList>
            <person name="Ruckert C."/>
            <person name="Abdelmohsen U.R."/>
            <person name="Winkler A."/>
            <person name="Hentschel U."/>
            <person name="Kalinowski J."/>
            <person name="Kampfer P."/>
            <person name="Glaeser S."/>
        </authorList>
    </citation>
    <scope>NUCLEOTIDE SEQUENCE [LARGE SCALE GENOMIC DNA]</scope>
    <source>
        <strain evidence="1 2">RV15</strain>
    </source>
</reference>
<gene>
    <name evidence="1" type="ORF">AQJ91_05620</name>
</gene>
<keyword evidence="2" id="KW-1185">Reference proteome</keyword>
<organism evidence="1 2">
    <name type="scientific">Streptomyces dysideae</name>
    <dbReference type="NCBI Taxonomy" id="909626"/>
    <lineage>
        <taxon>Bacteria</taxon>
        <taxon>Bacillati</taxon>
        <taxon>Actinomycetota</taxon>
        <taxon>Actinomycetes</taxon>
        <taxon>Kitasatosporales</taxon>
        <taxon>Streptomycetaceae</taxon>
        <taxon>Streptomyces</taxon>
    </lineage>
</organism>
<dbReference type="EMBL" id="LMXB01000019">
    <property type="protein sequence ID" value="KUO22065.1"/>
    <property type="molecule type" value="Genomic_DNA"/>
</dbReference>